<dbReference type="AlphaFoldDB" id="A0A8C3KJH2"/>
<keyword evidence="1" id="KW-0472">Membrane</keyword>
<evidence type="ECO:0000313" key="3">
    <source>
        <dbReference type="Proteomes" id="UP000694419"/>
    </source>
</evidence>
<dbReference type="Proteomes" id="UP000694419">
    <property type="component" value="Unplaced"/>
</dbReference>
<dbReference type="Ensembl" id="ENSCPGT00000027115.1">
    <property type="protein sequence ID" value="ENSCPGP00000024830.1"/>
    <property type="gene ID" value="ENSCPGG00000017098.1"/>
</dbReference>
<reference evidence="2" key="1">
    <citation type="submission" date="2025-08" db="UniProtKB">
        <authorList>
            <consortium name="Ensembl"/>
        </authorList>
    </citation>
    <scope>IDENTIFICATION</scope>
</reference>
<organism evidence="2 3">
    <name type="scientific">Calidris pygmaea</name>
    <name type="common">Spoon-billed sandpiper</name>
    <dbReference type="NCBI Taxonomy" id="425635"/>
    <lineage>
        <taxon>Eukaryota</taxon>
        <taxon>Metazoa</taxon>
        <taxon>Chordata</taxon>
        <taxon>Craniata</taxon>
        <taxon>Vertebrata</taxon>
        <taxon>Euteleostomi</taxon>
        <taxon>Archelosauria</taxon>
        <taxon>Archosauria</taxon>
        <taxon>Dinosauria</taxon>
        <taxon>Saurischia</taxon>
        <taxon>Theropoda</taxon>
        <taxon>Coelurosauria</taxon>
        <taxon>Aves</taxon>
        <taxon>Neognathae</taxon>
        <taxon>Neoaves</taxon>
        <taxon>Charadriiformes</taxon>
        <taxon>Scolopacidae</taxon>
        <taxon>Calidris</taxon>
    </lineage>
</organism>
<protein>
    <submittedName>
        <fullName evidence="2">Uncharacterized protein</fullName>
    </submittedName>
</protein>
<keyword evidence="1" id="KW-1133">Transmembrane helix</keyword>
<reference evidence="2" key="2">
    <citation type="submission" date="2025-09" db="UniProtKB">
        <authorList>
            <consortium name="Ensembl"/>
        </authorList>
    </citation>
    <scope>IDENTIFICATION</scope>
</reference>
<feature type="transmembrane region" description="Helical" evidence="1">
    <location>
        <begin position="28"/>
        <end position="49"/>
    </location>
</feature>
<evidence type="ECO:0000313" key="2">
    <source>
        <dbReference type="Ensembl" id="ENSCPGP00000024830.1"/>
    </source>
</evidence>
<keyword evidence="1" id="KW-0812">Transmembrane</keyword>
<keyword evidence="3" id="KW-1185">Reference proteome</keyword>
<sequence>MADIFLPWREDLVNHLQLVCWKTLSYIFTRYCASWVVGMWLGLSMLCLLEHSGQIRFIFSTPINISRHHEI</sequence>
<accession>A0A8C3KJH2</accession>
<name>A0A8C3KJH2_9CHAR</name>
<proteinExistence type="predicted"/>
<evidence type="ECO:0000256" key="1">
    <source>
        <dbReference type="SAM" id="Phobius"/>
    </source>
</evidence>